<proteinExistence type="predicted"/>
<accession>A0A2W5AAK3</accession>
<dbReference type="AlphaFoldDB" id="A0A2W5AAK3"/>
<sequence>MEEAMNFNLTRNDLATKSSSQLAALFQQASTAIAANQDAIASAQSLLAMIGLELGRRGPAP</sequence>
<evidence type="ECO:0000313" key="1">
    <source>
        <dbReference type="EMBL" id="PZO91293.1"/>
    </source>
</evidence>
<dbReference type="Proteomes" id="UP000249066">
    <property type="component" value="Unassembled WGS sequence"/>
</dbReference>
<organism evidence="1 2">
    <name type="scientific">Sphingomonas sanxanigenens</name>
    <dbReference type="NCBI Taxonomy" id="397260"/>
    <lineage>
        <taxon>Bacteria</taxon>
        <taxon>Pseudomonadati</taxon>
        <taxon>Pseudomonadota</taxon>
        <taxon>Alphaproteobacteria</taxon>
        <taxon>Sphingomonadales</taxon>
        <taxon>Sphingomonadaceae</taxon>
        <taxon>Sphingomonas</taxon>
    </lineage>
</organism>
<evidence type="ECO:0000313" key="2">
    <source>
        <dbReference type="Proteomes" id="UP000249066"/>
    </source>
</evidence>
<protein>
    <submittedName>
        <fullName evidence="1">Uncharacterized protein</fullName>
    </submittedName>
</protein>
<name>A0A2W5AAK3_9SPHN</name>
<gene>
    <name evidence="1" type="ORF">DI623_03630</name>
</gene>
<comment type="caution">
    <text evidence="1">The sequence shown here is derived from an EMBL/GenBank/DDBJ whole genome shotgun (WGS) entry which is preliminary data.</text>
</comment>
<reference evidence="1 2" key="1">
    <citation type="submission" date="2017-08" db="EMBL/GenBank/DDBJ databases">
        <title>Infants hospitalized years apart are colonized by the same room-sourced microbial strains.</title>
        <authorList>
            <person name="Brooks B."/>
            <person name="Olm M.R."/>
            <person name="Firek B.A."/>
            <person name="Baker R."/>
            <person name="Thomas B.C."/>
            <person name="Morowitz M.J."/>
            <person name="Banfield J.F."/>
        </authorList>
    </citation>
    <scope>NUCLEOTIDE SEQUENCE [LARGE SCALE GENOMIC DNA]</scope>
    <source>
        <strain evidence="1">S2_018_000_R2_101</strain>
    </source>
</reference>
<dbReference type="EMBL" id="QFNN01000011">
    <property type="protein sequence ID" value="PZO91293.1"/>
    <property type="molecule type" value="Genomic_DNA"/>
</dbReference>